<comment type="subcellular location">
    <subcellularLocation>
        <location evidence="3 10">Cytoplasm</location>
    </subcellularLocation>
    <subcellularLocation>
        <location evidence="2">Nucleus</location>
    </subcellularLocation>
</comment>
<dbReference type="FunFam" id="1.20.120.1150:FF:000003">
    <property type="entry name" value="Serine/threonine-protein phosphatase 2A activator"/>
    <property type="match status" value="1"/>
</dbReference>
<dbReference type="PANTHER" id="PTHR10012">
    <property type="entry name" value="SERINE/THREONINE-PROTEIN PHOSPHATASE 2A REGULATORY SUBUNIT B"/>
    <property type="match status" value="1"/>
</dbReference>
<keyword evidence="13" id="KW-1185">Reference proteome</keyword>
<name>A0A6H0Y359_9PEZI</name>
<keyword evidence="5 10" id="KW-0963">Cytoplasm</keyword>
<dbReference type="EC" id="5.2.1.8" evidence="10"/>
<comment type="catalytic activity">
    <reaction evidence="1 10">
        <text>[protein]-peptidylproline (omega=180) = [protein]-peptidylproline (omega=0)</text>
        <dbReference type="Rhea" id="RHEA:16237"/>
        <dbReference type="Rhea" id="RHEA-COMP:10747"/>
        <dbReference type="Rhea" id="RHEA-COMP:10748"/>
        <dbReference type="ChEBI" id="CHEBI:83833"/>
        <dbReference type="ChEBI" id="CHEBI:83834"/>
        <dbReference type="EC" id="5.2.1.8"/>
    </reaction>
</comment>
<keyword evidence="7 10" id="KW-0413">Isomerase</keyword>
<dbReference type="EMBL" id="CP051143">
    <property type="protein sequence ID" value="QIX01386.1"/>
    <property type="molecule type" value="Genomic_DNA"/>
</dbReference>
<dbReference type="PANTHER" id="PTHR10012:SF3">
    <property type="entry name" value="SERINE_THREONINE-PROTEIN PHOSPHATASE 2A ACTIVATOR 1"/>
    <property type="match status" value="1"/>
</dbReference>
<dbReference type="GO" id="GO:0000159">
    <property type="term" value="C:protein phosphatase type 2A complex"/>
    <property type="evidence" value="ECO:0007669"/>
    <property type="project" value="TreeGrafter"/>
</dbReference>
<dbReference type="InterPro" id="IPR043170">
    <property type="entry name" value="PTPA_C_lid"/>
</dbReference>
<dbReference type="GO" id="GO:0005634">
    <property type="term" value="C:nucleus"/>
    <property type="evidence" value="ECO:0007669"/>
    <property type="project" value="UniProtKB-SubCell"/>
</dbReference>
<evidence type="ECO:0000256" key="2">
    <source>
        <dbReference type="ARBA" id="ARBA00004123"/>
    </source>
</evidence>
<feature type="region of interest" description="Disordered" evidence="11">
    <location>
        <begin position="366"/>
        <end position="447"/>
    </location>
</feature>
<dbReference type="OrthoDB" id="16120at2759"/>
<dbReference type="PIRSF" id="PIRSF016325">
    <property type="entry name" value="Phstyr_phstse_ac"/>
    <property type="match status" value="1"/>
</dbReference>
<reference evidence="12 13" key="1">
    <citation type="journal article" date="2016" name="Sci. Rep.">
        <title>Peltaster fructicola genome reveals evolution from an invasive phytopathogen to an ectophytic parasite.</title>
        <authorList>
            <person name="Xu C."/>
            <person name="Chen H."/>
            <person name="Gleason M.L."/>
            <person name="Xu J.R."/>
            <person name="Liu H."/>
            <person name="Zhang R."/>
            <person name="Sun G."/>
        </authorList>
    </citation>
    <scope>NUCLEOTIDE SEQUENCE [LARGE SCALE GENOMIC DNA]</scope>
    <source>
        <strain evidence="12 13">LNHT1506</strain>
    </source>
</reference>
<accession>A0A6H0Y359</accession>
<dbReference type="InterPro" id="IPR037218">
    <property type="entry name" value="PTPA_sf"/>
</dbReference>
<evidence type="ECO:0000256" key="3">
    <source>
        <dbReference type="ARBA" id="ARBA00004496"/>
    </source>
</evidence>
<feature type="compositionally biased region" description="Polar residues" evidence="11">
    <location>
        <begin position="366"/>
        <end position="377"/>
    </location>
</feature>
<dbReference type="Gene3D" id="1.20.120.1150">
    <property type="match status" value="1"/>
</dbReference>
<evidence type="ECO:0000256" key="7">
    <source>
        <dbReference type="ARBA" id="ARBA00023235"/>
    </source>
</evidence>
<feature type="region of interest" description="Disordered" evidence="11">
    <location>
        <begin position="250"/>
        <end position="270"/>
    </location>
</feature>
<dbReference type="InterPro" id="IPR004327">
    <property type="entry name" value="Phstyr_phstse_ac"/>
</dbReference>
<proteinExistence type="inferred from homology"/>
<gene>
    <name evidence="12" type="ORF">AMS68_006903</name>
</gene>
<protein>
    <recommendedName>
        <fullName evidence="10">Serine/threonine-protein phosphatase 2A activator</fullName>
        <ecNumber evidence="10">5.2.1.8</ecNumber>
    </recommendedName>
    <alternativeName>
        <fullName evidence="10">Phosphotyrosyl phosphatase activator</fullName>
    </alternativeName>
</protein>
<feature type="compositionally biased region" description="Polar residues" evidence="11">
    <location>
        <begin position="384"/>
        <end position="412"/>
    </location>
</feature>
<dbReference type="Proteomes" id="UP000503462">
    <property type="component" value="Chromosome 5"/>
</dbReference>
<comment type="similarity">
    <text evidence="4 10">Belongs to the PTPA-type PPIase family.</text>
</comment>
<dbReference type="CDD" id="cd04087">
    <property type="entry name" value="PTPA"/>
    <property type="match status" value="1"/>
</dbReference>
<dbReference type="AlphaFoldDB" id="A0A6H0Y359"/>
<dbReference type="GO" id="GO:0005737">
    <property type="term" value="C:cytoplasm"/>
    <property type="evidence" value="ECO:0007669"/>
    <property type="project" value="UniProtKB-SubCell"/>
</dbReference>
<evidence type="ECO:0000256" key="10">
    <source>
        <dbReference type="RuleBase" id="RU361210"/>
    </source>
</evidence>
<dbReference type="Pfam" id="PF03095">
    <property type="entry name" value="PTPA"/>
    <property type="match status" value="1"/>
</dbReference>
<evidence type="ECO:0000256" key="5">
    <source>
        <dbReference type="ARBA" id="ARBA00022490"/>
    </source>
</evidence>
<sequence>MSILSASPTASDPYLLQHLSSEQNNFIRPTKQINSGDDLTFFLTSTAYRDLKIWISQLSRACLPHRLEGANVETHQLDVPEQYTTAVKAVKDLLAALSGLIEQAPPDTGPRRFGNVAFRSWVALLNEHIDQLLDSHLRSVIPASRHSVLVELKVYILESFGSAQRLDYGTGHELSFLAFLGGLWKLGVFSQDDQWQIVAGAVNPYLELVRTLIKTYTLEPAGSHGVWGLDDHFFIPFILGSAQLATPLPQPTEKAPYPRTPIEGSLDSAPEPASITSQATVSEQRPKNFYFAAIGFIFDVKKGPFFEHSPYLYNISGIKDGWGKINKGMLKMYDAEVLAKFPVVQHFPFGQLWQWERDPQAVMSQSSIHVDNQPTATSKEHTSTRAPWSGSTDSAMPSTRSPAASSIGTAMPSTKAPWARNNPAMLPTRAPSGAPGTMPPPRNPRDR</sequence>
<evidence type="ECO:0000256" key="8">
    <source>
        <dbReference type="ARBA" id="ARBA00023242"/>
    </source>
</evidence>
<evidence type="ECO:0000256" key="9">
    <source>
        <dbReference type="ARBA" id="ARBA00025287"/>
    </source>
</evidence>
<keyword evidence="6 10" id="KW-0697">Rotamase</keyword>
<comment type="function">
    <text evidence="9">PPIases accelerate the folding of proteins. It catalyzes the cis-trans isomerization of proline imidic peptide bonds in oligopeptides. Acts as a regulatory subunit for PP2A-like phosphatases modulating their activity or substrate specificity, probably by inducing a conformational change in the catalytic subunit, a direct target of the PPIase. Can reactivate inactive phosphatase PP2A-phosphatase methylesterase complexes (PP2Ai) in presence of ATP and Mg(2+) by dissociating the inactive form from the complex.</text>
</comment>
<dbReference type="GO" id="GO:0008160">
    <property type="term" value="F:protein tyrosine phosphatase activator activity"/>
    <property type="evidence" value="ECO:0007669"/>
    <property type="project" value="TreeGrafter"/>
</dbReference>
<evidence type="ECO:0000313" key="12">
    <source>
        <dbReference type="EMBL" id="QIX01386.1"/>
    </source>
</evidence>
<evidence type="ECO:0000256" key="4">
    <source>
        <dbReference type="ARBA" id="ARBA00011019"/>
    </source>
</evidence>
<organism evidence="12 13">
    <name type="scientific">Peltaster fructicola</name>
    <dbReference type="NCBI Taxonomy" id="286661"/>
    <lineage>
        <taxon>Eukaryota</taxon>
        <taxon>Fungi</taxon>
        <taxon>Dikarya</taxon>
        <taxon>Ascomycota</taxon>
        <taxon>Pezizomycotina</taxon>
        <taxon>Dothideomycetes</taxon>
        <taxon>Dothideomycetes incertae sedis</taxon>
        <taxon>Peltaster</taxon>
    </lineage>
</organism>
<keyword evidence="8" id="KW-0539">Nucleus</keyword>
<feature type="compositionally biased region" description="Pro residues" evidence="11">
    <location>
        <begin position="437"/>
        <end position="447"/>
    </location>
</feature>
<dbReference type="SUPFAM" id="SSF140984">
    <property type="entry name" value="PTPA-like"/>
    <property type="match status" value="1"/>
</dbReference>
<dbReference type="GO" id="GO:0007052">
    <property type="term" value="P:mitotic spindle organization"/>
    <property type="evidence" value="ECO:0007669"/>
    <property type="project" value="TreeGrafter"/>
</dbReference>
<dbReference type="GO" id="GO:0003755">
    <property type="term" value="F:peptidyl-prolyl cis-trans isomerase activity"/>
    <property type="evidence" value="ECO:0007669"/>
    <property type="project" value="UniProtKB-KW"/>
</dbReference>
<evidence type="ECO:0000256" key="1">
    <source>
        <dbReference type="ARBA" id="ARBA00000971"/>
    </source>
</evidence>
<evidence type="ECO:0000256" key="6">
    <source>
        <dbReference type="ARBA" id="ARBA00023110"/>
    </source>
</evidence>
<evidence type="ECO:0000313" key="13">
    <source>
        <dbReference type="Proteomes" id="UP000503462"/>
    </source>
</evidence>
<evidence type="ECO:0000256" key="11">
    <source>
        <dbReference type="SAM" id="MobiDB-lite"/>
    </source>
</evidence>